<keyword evidence="9 15" id="KW-0418">Kinase</keyword>
<keyword evidence="10" id="KW-0067">ATP-binding</keyword>
<keyword evidence="13 15" id="KW-0670">Pyruvate</keyword>
<comment type="pathway">
    <text evidence="2">Carbohydrate degradation; glycolysis; pyruvate from D-glyceraldehyde 3-phosphate: step 5/5.</text>
</comment>
<evidence type="ECO:0000256" key="2">
    <source>
        <dbReference type="ARBA" id="ARBA00004997"/>
    </source>
</evidence>
<feature type="domain" description="Pyruvate kinase barrel" evidence="14">
    <location>
        <begin position="342"/>
        <end position="588"/>
    </location>
</feature>
<evidence type="ECO:0000256" key="5">
    <source>
        <dbReference type="ARBA" id="ARBA00018587"/>
    </source>
</evidence>
<dbReference type="PANTHER" id="PTHR11817">
    <property type="entry name" value="PYRUVATE KINASE"/>
    <property type="match status" value="1"/>
</dbReference>
<evidence type="ECO:0000256" key="8">
    <source>
        <dbReference type="ARBA" id="ARBA00022741"/>
    </source>
</evidence>
<gene>
    <name evidence="15" type="ORF">ACFOU2_14430</name>
</gene>
<dbReference type="Gene3D" id="2.40.33.10">
    <property type="entry name" value="PK beta-barrel domain-like"/>
    <property type="match status" value="1"/>
</dbReference>
<dbReference type="PROSITE" id="PS00110">
    <property type="entry name" value="PYRUVATE_KINASE"/>
    <property type="match status" value="1"/>
</dbReference>
<name>A0ABV8B616_9BACI</name>
<dbReference type="SUPFAM" id="SSF50800">
    <property type="entry name" value="PK beta-barrel domain-like"/>
    <property type="match status" value="1"/>
</dbReference>
<proteinExistence type="inferred from homology"/>
<dbReference type="InterPro" id="IPR015793">
    <property type="entry name" value="Pyrv_Knase_brl"/>
</dbReference>
<evidence type="ECO:0000256" key="10">
    <source>
        <dbReference type="ARBA" id="ARBA00022840"/>
    </source>
</evidence>
<keyword evidence="7" id="KW-0479">Metal-binding</keyword>
<protein>
    <recommendedName>
        <fullName evidence="5">Pyruvate kinase</fullName>
        <ecNumber evidence="4">2.7.1.40</ecNumber>
    </recommendedName>
</protein>
<evidence type="ECO:0000256" key="11">
    <source>
        <dbReference type="ARBA" id="ARBA00022842"/>
    </source>
</evidence>
<evidence type="ECO:0000259" key="14">
    <source>
        <dbReference type="Pfam" id="PF00224"/>
    </source>
</evidence>
<organism evidence="15 16">
    <name type="scientific">Bacillus songklensis</name>
    <dbReference type="NCBI Taxonomy" id="1069116"/>
    <lineage>
        <taxon>Bacteria</taxon>
        <taxon>Bacillati</taxon>
        <taxon>Bacillota</taxon>
        <taxon>Bacilli</taxon>
        <taxon>Bacillales</taxon>
        <taxon>Bacillaceae</taxon>
        <taxon>Bacillus</taxon>
    </lineage>
</organism>
<dbReference type="EC" id="2.7.1.40" evidence="4"/>
<dbReference type="SUPFAM" id="SSF51621">
    <property type="entry name" value="Phosphoenolpyruvate/pyruvate domain"/>
    <property type="match status" value="1"/>
</dbReference>
<dbReference type="EMBL" id="JBHRZT010000052">
    <property type="protein sequence ID" value="MFC3884624.1"/>
    <property type="molecule type" value="Genomic_DNA"/>
</dbReference>
<dbReference type="InterPro" id="IPR015813">
    <property type="entry name" value="Pyrv/PenolPyrv_kinase-like_dom"/>
</dbReference>
<dbReference type="InterPro" id="IPR040442">
    <property type="entry name" value="Pyrv_kinase-like_dom_sf"/>
</dbReference>
<dbReference type="Gene3D" id="3.20.20.60">
    <property type="entry name" value="Phosphoenolpyruvate-binding domains"/>
    <property type="match status" value="2"/>
</dbReference>
<comment type="caution">
    <text evidence="15">The sequence shown here is derived from an EMBL/GenBank/DDBJ whole genome shotgun (WGS) entry which is preliminary data.</text>
</comment>
<dbReference type="Pfam" id="PF00224">
    <property type="entry name" value="PK"/>
    <property type="match status" value="1"/>
</dbReference>
<dbReference type="InterPro" id="IPR011037">
    <property type="entry name" value="Pyrv_Knase-like_insert_dom_sf"/>
</dbReference>
<evidence type="ECO:0000256" key="12">
    <source>
        <dbReference type="ARBA" id="ARBA00023152"/>
    </source>
</evidence>
<evidence type="ECO:0000256" key="3">
    <source>
        <dbReference type="ARBA" id="ARBA00008663"/>
    </source>
</evidence>
<reference evidence="16" key="1">
    <citation type="journal article" date="2019" name="Int. J. Syst. Evol. Microbiol.">
        <title>The Global Catalogue of Microorganisms (GCM) 10K type strain sequencing project: providing services to taxonomists for standard genome sequencing and annotation.</title>
        <authorList>
            <consortium name="The Broad Institute Genomics Platform"/>
            <consortium name="The Broad Institute Genome Sequencing Center for Infectious Disease"/>
            <person name="Wu L."/>
            <person name="Ma J."/>
        </authorList>
    </citation>
    <scope>NUCLEOTIDE SEQUENCE [LARGE SCALE GENOMIC DNA]</scope>
    <source>
        <strain evidence="16">CCUG 61889</strain>
    </source>
</reference>
<evidence type="ECO:0000256" key="7">
    <source>
        <dbReference type="ARBA" id="ARBA00022723"/>
    </source>
</evidence>
<sequence>MLKIFLVGVNGMERPQSINRSPERKKLAEMIANIYDDMIKKSERMADYLPLKKYPYSRDNFLSFLVLREMDLSKVQMALQEEGLAALETGEAHVIKSIEKILNNLGVYPPPPAALQCPDYTRAKEIMKTRAEAVFGTIQPPGIMVTLDSSLIHEPEIMEQLLLHGMDIARINCAHDSPPIWEKLIDEVRTAERKLTSIGKYGNRTCKIYMDLAGPKIRIGKIQNETLPLKLSVPRDAYGNAAGFIQGYISTRAENTMNDENGSDSATFILAVSAEDSFDQLKVGDELTFNDIRGRKRGMKVIDKRDSSCIKVQLDKTAYIDETTILQNEKITMSVRSLLSKPETIEVKKGDKLRLYLDENRLGHAGDEHTIPGVPVTLPKAFKNVRIGDRVFIDDGKVYGIVSHVTNQWIDLNIAAPSLKAKRIKEGNGFNLPDSLPSLNAASPTKKDLSDLSFIVKYADIVGLSFVHSPKDLSDLRDALERLAAPHLAVVAKIETKDAIHNLARIILEGLNFEGFGVMIARGDLAVEVGFENLAYAQEEILSICRAAHVPVIWATQVLDRLLKKGVPSRAEITDAIMANRAQCVMLNKGPYIIEALKVLSKLLHFDSNEDGKRTKIVKEFTAQYGIFHSLF</sequence>
<dbReference type="GO" id="GO:0016301">
    <property type="term" value="F:kinase activity"/>
    <property type="evidence" value="ECO:0007669"/>
    <property type="project" value="UniProtKB-KW"/>
</dbReference>
<evidence type="ECO:0000256" key="9">
    <source>
        <dbReference type="ARBA" id="ARBA00022777"/>
    </source>
</evidence>
<evidence type="ECO:0000256" key="4">
    <source>
        <dbReference type="ARBA" id="ARBA00012142"/>
    </source>
</evidence>
<keyword evidence="6" id="KW-0808">Transferase</keyword>
<evidence type="ECO:0000313" key="16">
    <source>
        <dbReference type="Proteomes" id="UP001595752"/>
    </source>
</evidence>
<evidence type="ECO:0000256" key="1">
    <source>
        <dbReference type="ARBA" id="ARBA00001958"/>
    </source>
</evidence>
<evidence type="ECO:0000313" key="15">
    <source>
        <dbReference type="EMBL" id="MFC3884624.1"/>
    </source>
</evidence>
<keyword evidence="16" id="KW-1185">Reference proteome</keyword>
<dbReference type="InterPro" id="IPR018209">
    <property type="entry name" value="Pyrv_Knase_AS"/>
</dbReference>
<keyword evidence="8" id="KW-0547">Nucleotide-binding</keyword>
<accession>A0ABV8B616</accession>
<evidence type="ECO:0000256" key="6">
    <source>
        <dbReference type="ARBA" id="ARBA00022679"/>
    </source>
</evidence>
<dbReference type="Proteomes" id="UP001595752">
    <property type="component" value="Unassembled WGS sequence"/>
</dbReference>
<evidence type="ECO:0000256" key="13">
    <source>
        <dbReference type="ARBA" id="ARBA00023317"/>
    </source>
</evidence>
<keyword evidence="11" id="KW-0460">Magnesium</keyword>
<comment type="cofactor">
    <cofactor evidence="1">
        <name>K(+)</name>
        <dbReference type="ChEBI" id="CHEBI:29103"/>
    </cofactor>
</comment>
<keyword evidence="12" id="KW-0324">Glycolysis</keyword>
<dbReference type="InterPro" id="IPR015806">
    <property type="entry name" value="Pyrv_Knase_insert_dom_sf"/>
</dbReference>
<comment type="similarity">
    <text evidence="3">Belongs to the pyruvate kinase family.</text>
</comment>
<dbReference type="InterPro" id="IPR001697">
    <property type="entry name" value="Pyr_Knase"/>
</dbReference>
<dbReference type="RefSeq" id="WP_377916228.1">
    <property type="nucleotide sequence ID" value="NZ_JBHRZT010000052.1"/>
</dbReference>